<evidence type="ECO:0000256" key="1">
    <source>
        <dbReference type="SAM" id="MobiDB-lite"/>
    </source>
</evidence>
<keyword evidence="3" id="KW-1185">Reference proteome</keyword>
<dbReference type="RefSeq" id="WP_143130408.1">
    <property type="nucleotide sequence ID" value="NZ_FNRQ01000002.1"/>
</dbReference>
<feature type="region of interest" description="Disordered" evidence="1">
    <location>
        <begin position="22"/>
        <end position="88"/>
    </location>
</feature>
<evidence type="ECO:0000313" key="3">
    <source>
        <dbReference type="Proteomes" id="UP000198638"/>
    </source>
</evidence>
<organism evidence="2 3">
    <name type="scientific">Paraburkholderia sartisoli</name>
    <dbReference type="NCBI Taxonomy" id="83784"/>
    <lineage>
        <taxon>Bacteria</taxon>
        <taxon>Pseudomonadati</taxon>
        <taxon>Pseudomonadota</taxon>
        <taxon>Betaproteobacteria</taxon>
        <taxon>Burkholderiales</taxon>
        <taxon>Burkholderiaceae</taxon>
        <taxon>Paraburkholderia</taxon>
    </lineage>
</organism>
<evidence type="ECO:0000313" key="2">
    <source>
        <dbReference type="EMBL" id="SEA64639.1"/>
    </source>
</evidence>
<accession>A0A1H4CWI5</accession>
<gene>
    <name evidence="2" type="ORF">SAMN05192564_102525</name>
</gene>
<reference evidence="3" key="1">
    <citation type="submission" date="2016-10" db="EMBL/GenBank/DDBJ databases">
        <authorList>
            <person name="Varghese N."/>
            <person name="Submissions S."/>
        </authorList>
    </citation>
    <scope>NUCLEOTIDE SEQUENCE [LARGE SCALE GENOMIC DNA]</scope>
    <source>
        <strain evidence="3">LMG 24000</strain>
    </source>
</reference>
<dbReference type="OrthoDB" id="8722685at2"/>
<protein>
    <submittedName>
        <fullName evidence="2">Uncharacterized protein</fullName>
    </submittedName>
</protein>
<name>A0A1H4CWI5_9BURK</name>
<feature type="compositionally biased region" description="Basic and acidic residues" evidence="1">
    <location>
        <begin position="77"/>
        <end position="88"/>
    </location>
</feature>
<dbReference type="Proteomes" id="UP000198638">
    <property type="component" value="Unassembled WGS sequence"/>
</dbReference>
<dbReference type="EMBL" id="FNRQ01000002">
    <property type="protein sequence ID" value="SEA64639.1"/>
    <property type="molecule type" value="Genomic_DNA"/>
</dbReference>
<proteinExistence type="predicted"/>
<sequence>MKRNLEVERAAHLRTKHLENLIDEAGEESFPASDPPAVHTERDPVASGASWHDAPTRAASRTRHYPAHPSDLTGCDNDAHFPVDKGAR</sequence>
<dbReference type="AlphaFoldDB" id="A0A1H4CWI5"/>